<reference evidence="1 2" key="1">
    <citation type="journal article" date="2012" name="J. Bacteriol.">
        <title>Draft Genome Sequence of Novosphingobium nitrogenifigens Y88T.</title>
        <authorList>
            <person name="Strabala T.J."/>
            <person name="Macdonald L."/>
            <person name="Liu V."/>
            <person name="Smit A.M."/>
        </authorList>
    </citation>
    <scope>NUCLEOTIDE SEQUENCE [LARGE SCALE GENOMIC DNA]</scope>
    <source>
        <strain evidence="1 2">DSM 19370</strain>
    </source>
</reference>
<gene>
    <name evidence="1" type="ORF">Y88_3731</name>
</gene>
<dbReference type="HOGENOM" id="CLU_124984_1_0_5"/>
<dbReference type="eggNOG" id="ENOG5033E5M">
    <property type="taxonomic scope" value="Bacteria"/>
</dbReference>
<dbReference type="AlphaFoldDB" id="F1ZDD7"/>
<keyword evidence="2" id="KW-1185">Reference proteome</keyword>
<dbReference type="STRING" id="983920.Y88_3731"/>
<dbReference type="InterPro" id="IPR025514">
    <property type="entry name" value="DUF4402"/>
</dbReference>
<organism evidence="1 2">
    <name type="scientific">Novosphingobium nitrogenifigens DSM 19370</name>
    <dbReference type="NCBI Taxonomy" id="983920"/>
    <lineage>
        <taxon>Bacteria</taxon>
        <taxon>Pseudomonadati</taxon>
        <taxon>Pseudomonadota</taxon>
        <taxon>Alphaproteobacteria</taxon>
        <taxon>Sphingomonadales</taxon>
        <taxon>Sphingomonadaceae</taxon>
        <taxon>Novosphingobium</taxon>
    </lineage>
</organism>
<dbReference type="Pfam" id="PF14352">
    <property type="entry name" value="DUF4402"/>
    <property type="match status" value="1"/>
</dbReference>
<comment type="caution">
    <text evidence="1">The sequence shown here is derived from an EMBL/GenBank/DDBJ whole genome shotgun (WGS) entry which is preliminary data.</text>
</comment>
<protein>
    <recommendedName>
        <fullName evidence="3">DUF4402 domain-containing protein</fullName>
    </recommendedName>
</protein>
<dbReference type="Proteomes" id="UP000004728">
    <property type="component" value="Unassembled WGS sequence"/>
</dbReference>
<dbReference type="EMBL" id="AEWJ01000065">
    <property type="protein sequence ID" value="EGD57421.1"/>
    <property type="molecule type" value="Genomic_DNA"/>
</dbReference>
<dbReference type="OrthoDB" id="7390986at2"/>
<accession>F1ZDD7</accession>
<dbReference type="RefSeq" id="WP_008071455.1">
    <property type="nucleotide sequence ID" value="NZ_GL876935.1"/>
</dbReference>
<proteinExistence type="predicted"/>
<dbReference type="InParanoid" id="F1ZDD7"/>
<sequence>MRTTVAALEANAKSVALRSTSGNEQMTKMNKYVLAAASVAALFAAPGVALAASGNSSTAAGTATASVVAPIVLTHTSGAALNFGKFTVGAGGTVVVTSAGAGSVTSDVGFVPGSSTAADQFTLTGDSGRNFGITTTSGTLTNGTKTMSFTTAPSAASGTLSASGTYSFNVGGTLTVAGTETAGAYTGTYNATVAYQ</sequence>
<evidence type="ECO:0000313" key="1">
    <source>
        <dbReference type="EMBL" id="EGD57421.1"/>
    </source>
</evidence>
<evidence type="ECO:0000313" key="2">
    <source>
        <dbReference type="Proteomes" id="UP000004728"/>
    </source>
</evidence>
<evidence type="ECO:0008006" key="3">
    <source>
        <dbReference type="Google" id="ProtNLM"/>
    </source>
</evidence>
<name>F1ZDD7_9SPHN</name>